<name>A0ABP6C510_9ACTN</name>
<sequence length="165" mass="17294">MDDELETLLRGHYRRAADDIHATRDVVERAQAAGRTGDLRGRGPWLRRWTVPAVAAAVTVAVIVAVTMVLWPAPERVRPVAPPPDSTTGAPTPVSRPPFKPGKPVPVSPTARPPETPPTSGNGRPTLRPGDKPDPGPGGNDTPRPGGSPPLPGLPAPTAKPSPQR</sequence>
<dbReference type="EMBL" id="BAAATD010000004">
    <property type="protein sequence ID" value="GAA2597629.1"/>
    <property type="molecule type" value="Genomic_DNA"/>
</dbReference>
<feature type="region of interest" description="Disordered" evidence="1">
    <location>
        <begin position="72"/>
        <end position="165"/>
    </location>
</feature>
<evidence type="ECO:0000313" key="4">
    <source>
        <dbReference type="Proteomes" id="UP001501509"/>
    </source>
</evidence>
<reference evidence="4" key="1">
    <citation type="journal article" date="2019" name="Int. J. Syst. Evol. Microbiol.">
        <title>The Global Catalogue of Microorganisms (GCM) 10K type strain sequencing project: providing services to taxonomists for standard genome sequencing and annotation.</title>
        <authorList>
            <consortium name="The Broad Institute Genomics Platform"/>
            <consortium name="The Broad Institute Genome Sequencing Center for Infectious Disease"/>
            <person name="Wu L."/>
            <person name="Ma J."/>
        </authorList>
    </citation>
    <scope>NUCLEOTIDE SEQUENCE [LARGE SCALE GENOMIC DNA]</scope>
    <source>
        <strain evidence="4">JCM 6833</strain>
    </source>
</reference>
<dbReference type="RefSeq" id="WP_344541926.1">
    <property type="nucleotide sequence ID" value="NZ_BAAATD010000004.1"/>
</dbReference>
<keyword evidence="2" id="KW-1133">Transmembrane helix</keyword>
<keyword evidence="4" id="KW-1185">Reference proteome</keyword>
<proteinExistence type="predicted"/>
<dbReference type="Proteomes" id="UP001501509">
    <property type="component" value="Unassembled WGS sequence"/>
</dbReference>
<feature type="compositionally biased region" description="Pro residues" evidence="1">
    <location>
        <begin position="94"/>
        <end position="117"/>
    </location>
</feature>
<feature type="transmembrane region" description="Helical" evidence="2">
    <location>
        <begin position="49"/>
        <end position="71"/>
    </location>
</feature>
<comment type="caution">
    <text evidence="3">The sequence shown here is derived from an EMBL/GenBank/DDBJ whole genome shotgun (WGS) entry which is preliminary data.</text>
</comment>
<dbReference type="PRINTS" id="PR01217">
    <property type="entry name" value="PRICHEXTENSN"/>
</dbReference>
<organism evidence="3 4">
    <name type="scientific">Actinomadura fulvescens</name>
    <dbReference type="NCBI Taxonomy" id="46160"/>
    <lineage>
        <taxon>Bacteria</taxon>
        <taxon>Bacillati</taxon>
        <taxon>Actinomycetota</taxon>
        <taxon>Actinomycetes</taxon>
        <taxon>Streptosporangiales</taxon>
        <taxon>Thermomonosporaceae</taxon>
        <taxon>Actinomadura</taxon>
    </lineage>
</organism>
<keyword evidence="2" id="KW-0812">Transmembrane</keyword>
<evidence type="ECO:0000313" key="3">
    <source>
        <dbReference type="EMBL" id="GAA2597629.1"/>
    </source>
</evidence>
<keyword evidence="2" id="KW-0472">Membrane</keyword>
<accession>A0ABP6C510</accession>
<evidence type="ECO:0000256" key="2">
    <source>
        <dbReference type="SAM" id="Phobius"/>
    </source>
</evidence>
<evidence type="ECO:0000256" key="1">
    <source>
        <dbReference type="SAM" id="MobiDB-lite"/>
    </source>
</evidence>
<gene>
    <name evidence="3" type="ORF">GCM10010411_33920</name>
</gene>
<protein>
    <submittedName>
        <fullName evidence="3">Uncharacterized protein</fullName>
    </submittedName>
</protein>
<feature type="compositionally biased region" description="Pro residues" evidence="1">
    <location>
        <begin position="146"/>
        <end position="165"/>
    </location>
</feature>